<dbReference type="GO" id="GO:0031526">
    <property type="term" value="C:brush border membrane"/>
    <property type="evidence" value="ECO:0007669"/>
    <property type="project" value="TreeGrafter"/>
</dbReference>
<dbReference type="InterPro" id="IPR036259">
    <property type="entry name" value="MFS_trans_sf"/>
</dbReference>
<dbReference type="PANTHER" id="PTHR23504">
    <property type="entry name" value="MAJOR FACILITATOR SUPERFAMILY DOMAIN-CONTAINING PROTEIN 10"/>
    <property type="match status" value="1"/>
</dbReference>
<dbReference type="FunFam" id="1.20.1250.20:FF:000223">
    <property type="entry name" value="Major facilitator superfamily domain-containing protein"/>
    <property type="match status" value="1"/>
</dbReference>
<dbReference type="SUPFAM" id="SSF103473">
    <property type="entry name" value="MFS general substrate transporter"/>
    <property type="match status" value="1"/>
</dbReference>
<dbReference type="EMBL" id="LR024751">
    <property type="protein sequence ID" value="SVE94370.1"/>
    <property type="molecule type" value="mRNA"/>
</dbReference>
<feature type="domain" description="Major facilitator superfamily (MFS) profile" evidence="7">
    <location>
        <begin position="15"/>
        <end position="448"/>
    </location>
</feature>
<keyword evidence="5 6" id="KW-0472">Membrane</keyword>
<dbReference type="GO" id="GO:0022857">
    <property type="term" value="F:transmembrane transporter activity"/>
    <property type="evidence" value="ECO:0007669"/>
    <property type="project" value="InterPro"/>
</dbReference>
<feature type="transmembrane region" description="Helical" evidence="6">
    <location>
        <begin position="131"/>
        <end position="153"/>
    </location>
</feature>
<keyword evidence="3 6" id="KW-0812">Transmembrane</keyword>
<feature type="transmembrane region" description="Helical" evidence="6">
    <location>
        <begin position="12"/>
        <end position="34"/>
    </location>
</feature>
<evidence type="ECO:0000256" key="4">
    <source>
        <dbReference type="ARBA" id="ARBA00022989"/>
    </source>
</evidence>
<dbReference type="Pfam" id="PF07690">
    <property type="entry name" value="MFS_1"/>
    <property type="match status" value="1"/>
</dbReference>
<evidence type="ECO:0000259" key="7">
    <source>
        <dbReference type="PROSITE" id="PS50850"/>
    </source>
</evidence>
<keyword evidence="2" id="KW-0813">Transport</keyword>
<evidence type="ECO:0000256" key="6">
    <source>
        <dbReference type="SAM" id="Phobius"/>
    </source>
</evidence>
<evidence type="ECO:0000256" key="1">
    <source>
        <dbReference type="ARBA" id="ARBA00004141"/>
    </source>
</evidence>
<dbReference type="Gene3D" id="1.20.1250.20">
    <property type="entry name" value="MFS general substrate transporter like domains"/>
    <property type="match status" value="1"/>
</dbReference>
<gene>
    <name evidence="8" type="primary">EOG090X09U7</name>
</gene>
<evidence type="ECO:0000256" key="2">
    <source>
        <dbReference type="ARBA" id="ARBA00022448"/>
    </source>
</evidence>
<dbReference type="InterPro" id="IPR005829">
    <property type="entry name" value="Sugar_transporter_CS"/>
</dbReference>
<reference evidence="8" key="1">
    <citation type="submission" date="2018-08" db="EMBL/GenBank/DDBJ databases">
        <authorList>
            <person name="Cornetti L."/>
        </authorList>
    </citation>
    <scope>NUCLEOTIDE SEQUENCE</scope>
    <source>
        <strain evidence="8">OM-SAIQ-clone2</strain>
    </source>
</reference>
<name>A0A4Y7NM99_9CRUS</name>
<comment type="subcellular location">
    <subcellularLocation>
        <location evidence="1">Membrane</location>
        <topology evidence="1">Multi-pass membrane protein</topology>
    </subcellularLocation>
</comment>
<proteinExistence type="evidence at transcript level"/>
<evidence type="ECO:0000256" key="3">
    <source>
        <dbReference type="ARBA" id="ARBA00022692"/>
    </source>
</evidence>
<dbReference type="PANTHER" id="PTHR23504:SF31">
    <property type="entry name" value="MAJOR FACILITATOR SUPERFAMILY DOMAIN-CONTAINING PROTEIN 10"/>
    <property type="match status" value="1"/>
</dbReference>
<feature type="transmembrane region" description="Helical" evidence="6">
    <location>
        <begin position="75"/>
        <end position="96"/>
    </location>
</feature>
<feature type="transmembrane region" description="Helical" evidence="6">
    <location>
        <begin position="199"/>
        <end position="223"/>
    </location>
</feature>
<dbReference type="PROSITE" id="PS00216">
    <property type="entry name" value="SUGAR_TRANSPORT_1"/>
    <property type="match status" value="1"/>
</dbReference>
<accession>A0A4Y7NM99</accession>
<dbReference type="AlphaFoldDB" id="A0A4Y7NM99"/>
<evidence type="ECO:0000313" key="8">
    <source>
        <dbReference type="EMBL" id="SVE94370.1"/>
    </source>
</evidence>
<feature type="transmembrane region" description="Helical" evidence="6">
    <location>
        <begin position="331"/>
        <end position="349"/>
    </location>
</feature>
<dbReference type="PROSITE" id="PS50850">
    <property type="entry name" value="MFS"/>
    <property type="match status" value="1"/>
</dbReference>
<feature type="transmembrane region" description="Helical" evidence="6">
    <location>
        <begin position="305"/>
        <end position="324"/>
    </location>
</feature>
<organism evidence="8">
    <name type="scientific">Simocephalus serrulatus</name>
    <dbReference type="NCBI Taxonomy" id="117539"/>
    <lineage>
        <taxon>Eukaryota</taxon>
        <taxon>Metazoa</taxon>
        <taxon>Ecdysozoa</taxon>
        <taxon>Arthropoda</taxon>
        <taxon>Crustacea</taxon>
        <taxon>Branchiopoda</taxon>
        <taxon>Diplostraca</taxon>
        <taxon>Cladocera</taxon>
        <taxon>Anomopoda</taxon>
        <taxon>Daphniidae</taxon>
        <taxon>Simocephalus</taxon>
    </lineage>
</organism>
<feature type="transmembrane region" description="Helical" evidence="6">
    <location>
        <begin position="272"/>
        <end position="293"/>
    </location>
</feature>
<sequence length="448" mass="48514">MTNEQEKTKAKLNPAAWVIFGSLVIDLIGFTVILPLMPKLLDHYSITGGSSISFLESTVKTLQETLNIPEKFNSVMTGGILGSLFSFLQFLASPLAGCLSDCYGRKPALLVSMIGIAASYTLWAVSDNFILFVFARAVGGVSKANVSLATAVMADITDSATRAKAMALVGVAFAIGFIVGPVTGAAFSAWGIDSSSGNWWFWPAMLSLTLTVINFGFLAFFFTESLPKGKRAKSLQLSQTWNLVNPVSLFRFQLADGIAKKDLEKLRILGRVYFLFLFLYSGLEYTLTFLTHLRFNYNAAQQGKMLLFIGLLMAFFQGGLVRRVKPGKEKLIALVGLGVIIPSFVIVGLSNSASVLYFGLGLYSLGSAIVIPCLTAMTAAYGRADQKGAVIGTLRSLGALARAFGPLVSSFGRITLKYVVQFENKLLIIGIKLYLQHFSSLELDRVTV</sequence>
<feature type="transmembrane region" description="Helical" evidence="6">
    <location>
        <begin position="108"/>
        <end position="125"/>
    </location>
</feature>
<feature type="transmembrane region" description="Helical" evidence="6">
    <location>
        <begin position="165"/>
        <end position="187"/>
    </location>
</feature>
<protein>
    <submittedName>
        <fullName evidence="8">EOG090X09U7</fullName>
    </submittedName>
</protein>
<dbReference type="InterPro" id="IPR020846">
    <property type="entry name" value="MFS_dom"/>
</dbReference>
<evidence type="ECO:0000256" key="5">
    <source>
        <dbReference type="ARBA" id="ARBA00023136"/>
    </source>
</evidence>
<dbReference type="InterPro" id="IPR011701">
    <property type="entry name" value="MFS"/>
</dbReference>
<keyword evidence="4 6" id="KW-1133">Transmembrane helix</keyword>
<feature type="transmembrane region" description="Helical" evidence="6">
    <location>
        <begin position="355"/>
        <end position="377"/>
    </location>
</feature>